<dbReference type="SUPFAM" id="SSF56300">
    <property type="entry name" value="Metallo-dependent phosphatases"/>
    <property type="match status" value="1"/>
</dbReference>
<sequence>MVRIVNGQVVNSAALQKRAKGPLDIVAGFFWSVVSFFVLFFQTMFKPSEGGSKRVEGKSRVKTINPGEVKIVKTCEAYRCYMLYGSHLISTDLNVEEFLPHEQRVTASLTLVKKWLQRNLSFSRAFAKEVWQVKSTENGNALPRKLNLVHLVHLPPEDFLEKEGVVANHAWLINATKKQRCVPIALWVLYREWVDDVIDGQVEHVDSWHHFVVARALGLNLCRTKDTKPHEAADLMALLAEDNKLGKGDPAAALEAWLDQTREAFDFRFRKAHHRSFDGLTVAEEGEWRGDLSFVQLADPQLGMLHGDKSWEEEKAMLSLAVQHVNRLKPRFLLVSGDLTNAWPVGPQADPINAAKQVVAVKEVLREVDSSIPIVLVPGNHDIGQVPTPNELDLYRSRWGDDYFSFWVGGVYFMVLNSQFYMDSSKTEIQRKDQDAWIEAQFEALKKRQPKHAVVLSHVPPFIAEPTETQGWANWEIEPRERIVKLAKNAGVRIWLCGHYHGNAVAVDEDLEVVTCAGVGSNINWTANPGVVATSIRPDFEKCVGDPPLLADSQHSGLRIVRLDEEGPRHSWFVLNDAPMSLEDAFRQGGGSSPGRKQKRNSEAITNRLGLYGNHQDAFKTGARH</sequence>
<accession>A0A9P1C9P0</accession>
<organism evidence="4">
    <name type="scientific">Cladocopium goreaui</name>
    <dbReference type="NCBI Taxonomy" id="2562237"/>
    <lineage>
        <taxon>Eukaryota</taxon>
        <taxon>Sar</taxon>
        <taxon>Alveolata</taxon>
        <taxon>Dinophyceae</taxon>
        <taxon>Suessiales</taxon>
        <taxon>Symbiodiniaceae</taxon>
        <taxon>Cladocopium</taxon>
    </lineage>
</organism>
<evidence type="ECO:0000313" key="7">
    <source>
        <dbReference type="Proteomes" id="UP001152797"/>
    </source>
</evidence>
<keyword evidence="2" id="KW-1133">Transmembrane helix</keyword>
<keyword evidence="7" id="KW-1185">Reference proteome</keyword>
<reference evidence="5" key="2">
    <citation type="submission" date="2024-04" db="EMBL/GenBank/DDBJ databases">
        <authorList>
            <person name="Chen Y."/>
            <person name="Shah S."/>
            <person name="Dougan E. K."/>
            <person name="Thang M."/>
            <person name="Chan C."/>
        </authorList>
    </citation>
    <scope>NUCLEOTIDE SEQUENCE [LARGE SCALE GENOMIC DNA]</scope>
</reference>
<evidence type="ECO:0000313" key="5">
    <source>
        <dbReference type="EMBL" id="CAL1140582.1"/>
    </source>
</evidence>
<dbReference type="GO" id="GO:0016787">
    <property type="term" value="F:hydrolase activity"/>
    <property type="evidence" value="ECO:0007669"/>
    <property type="project" value="InterPro"/>
</dbReference>
<proteinExistence type="predicted"/>
<comment type="caution">
    <text evidence="4">The sequence shown here is derived from an EMBL/GenBank/DDBJ whole genome shotgun (WGS) entry which is preliminary data.</text>
</comment>
<evidence type="ECO:0000313" key="4">
    <source>
        <dbReference type="EMBL" id="CAI3987207.1"/>
    </source>
</evidence>
<dbReference type="EMBL" id="CAMXCT010001144">
    <property type="protein sequence ID" value="CAI3987207.1"/>
    <property type="molecule type" value="Genomic_DNA"/>
</dbReference>
<reference evidence="4" key="1">
    <citation type="submission" date="2022-10" db="EMBL/GenBank/DDBJ databases">
        <authorList>
            <person name="Chen Y."/>
            <person name="Dougan E. K."/>
            <person name="Chan C."/>
            <person name="Rhodes N."/>
            <person name="Thang M."/>
        </authorList>
    </citation>
    <scope>NUCLEOTIDE SEQUENCE</scope>
</reference>
<dbReference type="OrthoDB" id="45007at2759"/>
<dbReference type="EMBL" id="CAMXCT020001144">
    <property type="protein sequence ID" value="CAL1140582.1"/>
    <property type="molecule type" value="Genomic_DNA"/>
</dbReference>
<dbReference type="Proteomes" id="UP001152797">
    <property type="component" value="Unassembled WGS sequence"/>
</dbReference>
<feature type="region of interest" description="Disordered" evidence="1">
    <location>
        <begin position="584"/>
        <end position="607"/>
    </location>
</feature>
<gene>
    <name evidence="4" type="ORF">C1SCF055_LOCUS14498</name>
</gene>
<dbReference type="Pfam" id="PF00149">
    <property type="entry name" value="Metallophos"/>
    <property type="match status" value="1"/>
</dbReference>
<protein>
    <submittedName>
        <fullName evidence="6">Calcineurin-like phosphoesterase domain-containing protein</fullName>
    </submittedName>
</protein>
<dbReference type="PANTHER" id="PTHR43143:SF1">
    <property type="entry name" value="SERINE_THREONINE-PROTEIN PHOSPHATASE CPPED1"/>
    <property type="match status" value="1"/>
</dbReference>
<dbReference type="PANTHER" id="PTHR43143">
    <property type="entry name" value="METALLOPHOSPHOESTERASE, CALCINEURIN SUPERFAMILY"/>
    <property type="match status" value="1"/>
</dbReference>
<keyword evidence="2" id="KW-0812">Transmembrane</keyword>
<dbReference type="InterPro" id="IPR004843">
    <property type="entry name" value="Calcineurin-like_PHP"/>
</dbReference>
<evidence type="ECO:0000256" key="2">
    <source>
        <dbReference type="SAM" id="Phobius"/>
    </source>
</evidence>
<dbReference type="EMBL" id="CAMXCT030001144">
    <property type="protein sequence ID" value="CAL4774519.1"/>
    <property type="molecule type" value="Genomic_DNA"/>
</dbReference>
<dbReference type="InterPro" id="IPR051918">
    <property type="entry name" value="STPP_CPPED1"/>
</dbReference>
<dbReference type="InterPro" id="IPR029052">
    <property type="entry name" value="Metallo-depent_PP-like"/>
</dbReference>
<dbReference type="Pfam" id="PF10961">
    <property type="entry name" value="SelK_SelG"/>
    <property type="match status" value="1"/>
</dbReference>
<name>A0A9P1C9P0_9DINO</name>
<dbReference type="InterPro" id="IPR024491">
    <property type="entry name" value="Se_SelK/SelG"/>
</dbReference>
<evidence type="ECO:0000256" key="1">
    <source>
        <dbReference type="SAM" id="MobiDB-lite"/>
    </source>
</evidence>
<dbReference type="AlphaFoldDB" id="A0A9P1C9P0"/>
<dbReference type="Gene3D" id="3.60.21.10">
    <property type="match status" value="1"/>
</dbReference>
<evidence type="ECO:0000313" key="6">
    <source>
        <dbReference type="EMBL" id="CAL4774519.1"/>
    </source>
</evidence>
<feature type="domain" description="Calcineurin-like phosphoesterase" evidence="3">
    <location>
        <begin position="294"/>
        <end position="502"/>
    </location>
</feature>
<feature type="transmembrane region" description="Helical" evidence="2">
    <location>
        <begin position="25"/>
        <end position="45"/>
    </location>
</feature>
<keyword evidence="2" id="KW-0472">Membrane</keyword>
<evidence type="ECO:0000259" key="3">
    <source>
        <dbReference type="Pfam" id="PF00149"/>
    </source>
</evidence>